<dbReference type="InterPro" id="IPR050173">
    <property type="entry name" value="ABC_transporter_C-like"/>
</dbReference>
<dbReference type="GO" id="GO:0005524">
    <property type="term" value="F:ATP binding"/>
    <property type="evidence" value="ECO:0007669"/>
    <property type="project" value="UniProtKB-KW"/>
</dbReference>
<dbReference type="GO" id="GO:0016020">
    <property type="term" value="C:membrane"/>
    <property type="evidence" value="ECO:0007669"/>
    <property type="project" value="UniProtKB-SubCell"/>
</dbReference>
<evidence type="ECO:0000256" key="2">
    <source>
        <dbReference type="ARBA" id="ARBA00009726"/>
    </source>
</evidence>
<evidence type="ECO:0000256" key="9">
    <source>
        <dbReference type="SAM" id="Phobius"/>
    </source>
</evidence>
<feature type="non-terminal residue" evidence="11">
    <location>
        <position position="175"/>
    </location>
</feature>
<evidence type="ECO:0000256" key="1">
    <source>
        <dbReference type="ARBA" id="ARBA00004141"/>
    </source>
</evidence>
<dbReference type="SUPFAM" id="SSF90123">
    <property type="entry name" value="ABC transporter transmembrane region"/>
    <property type="match status" value="1"/>
</dbReference>
<sequence>MATYSLLTFLDPSSLVGMVVLIVMSPLSFIISRQQITMQKQRMQITDRRVKRTTEAIQGVKIVKMNAWEQPIKDSISEIRDQELKLMRTMTIWRTLTQFISQSSHIMSIIAIVISRYAQGLSFSQAQIFPAIQVINQLRQPIMNIPTRLDGSRNVNSEYVAMIICTGTSMMVSTW</sequence>
<dbReference type="OrthoDB" id="6500128at2759"/>
<evidence type="ECO:0000256" key="3">
    <source>
        <dbReference type="ARBA" id="ARBA00022448"/>
    </source>
</evidence>
<comment type="similarity">
    <text evidence="2">Belongs to the ABC transporter superfamily. ABCC family. Conjugate transporter (TC 3.A.1.208) subfamily.</text>
</comment>
<keyword evidence="6" id="KW-0067">ATP-binding</keyword>
<proteinExistence type="inferred from homology"/>
<feature type="transmembrane region" description="Helical" evidence="9">
    <location>
        <begin position="12"/>
        <end position="32"/>
    </location>
</feature>
<dbReference type="Pfam" id="PF00664">
    <property type="entry name" value="ABC_membrane"/>
    <property type="match status" value="1"/>
</dbReference>
<keyword evidence="5" id="KW-0547">Nucleotide-binding</keyword>
<dbReference type="Proteomes" id="UP000324800">
    <property type="component" value="Unassembled WGS sequence"/>
</dbReference>
<evidence type="ECO:0000256" key="7">
    <source>
        <dbReference type="ARBA" id="ARBA00022989"/>
    </source>
</evidence>
<evidence type="ECO:0000256" key="6">
    <source>
        <dbReference type="ARBA" id="ARBA00022840"/>
    </source>
</evidence>
<keyword evidence="8 9" id="KW-0472">Membrane</keyword>
<dbReference type="PANTHER" id="PTHR24223:SF456">
    <property type="entry name" value="MULTIDRUG RESISTANCE-ASSOCIATED PROTEIN LETHAL(2)03659"/>
    <property type="match status" value="1"/>
</dbReference>
<evidence type="ECO:0000256" key="4">
    <source>
        <dbReference type="ARBA" id="ARBA00022692"/>
    </source>
</evidence>
<evidence type="ECO:0000259" key="10">
    <source>
        <dbReference type="PROSITE" id="PS50929"/>
    </source>
</evidence>
<reference evidence="11 12" key="1">
    <citation type="submission" date="2019-03" db="EMBL/GenBank/DDBJ databases">
        <title>Single cell metagenomics reveals metabolic interactions within the superorganism composed of flagellate Streblomastix strix and complex community of Bacteroidetes bacteria on its surface.</title>
        <authorList>
            <person name="Treitli S.C."/>
            <person name="Kolisko M."/>
            <person name="Husnik F."/>
            <person name="Keeling P."/>
            <person name="Hampl V."/>
        </authorList>
    </citation>
    <scope>NUCLEOTIDE SEQUENCE [LARGE SCALE GENOMIC DNA]</scope>
    <source>
        <strain evidence="11">ST1C</strain>
    </source>
</reference>
<gene>
    <name evidence="11" type="ORF">EZS28_046128</name>
</gene>
<comment type="caution">
    <text evidence="11">The sequence shown here is derived from an EMBL/GenBank/DDBJ whole genome shotgun (WGS) entry which is preliminary data.</text>
</comment>
<feature type="domain" description="ABC transmembrane type-1" evidence="10">
    <location>
        <begin position="1"/>
        <end position="147"/>
    </location>
</feature>
<comment type="subcellular location">
    <subcellularLocation>
        <location evidence="1">Membrane</location>
        <topology evidence="1">Multi-pass membrane protein</topology>
    </subcellularLocation>
</comment>
<dbReference type="AlphaFoldDB" id="A0A5J4TLE0"/>
<dbReference type="InterPro" id="IPR011527">
    <property type="entry name" value="ABC1_TM_dom"/>
</dbReference>
<dbReference type="PROSITE" id="PS50929">
    <property type="entry name" value="ABC_TM1F"/>
    <property type="match status" value="1"/>
</dbReference>
<organism evidence="11 12">
    <name type="scientific">Streblomastix strix</name>
    <dbReference type="NCBI Taxonomy" id="222440"/>
    <lineage>
        <taxon>Eukaryota</taxon>
        <taxon>Metamonada</taxon>
        <taxon>Preaxostyla</taxon>
        <taxon>Oxymonadida</taxon>
        <taxon>Streblomastigidae</taxon>
        <taxon>Streblomastix</taxon>
    </lineage>
</organism>
<evidence type="ECO:0000313" key="12">
    <source>
        <dbReference type="Proteomes" id="UP000324800"/>
    </source>
</evidence>
<keyword evidence="4 9" id="KW-0812">Transmembrane</keyword>
<protein>
    <recommendedName>
        <fullName evidence="10">ABC transmembrane type-1 domain-containing protein</fullName>
    </recommendedName>
</protein>
<keyword evidence="3" id="KW-0813">Transport</keyword>
<dbReference type="GO" id="GO:0140359">
    <property type="term" value="F:ABC-type transporter activity"/>
    <property type="evidence" value="ECO:0007669"/>
    <property type="project" value="InterPro"/>
</dbReference>
<evidence type="ECO:0000256" key="5">
    <source>
        <dbReference type="ARBA" id="ARBA00022741"/>
    </source>
</evidence>
<evidence type="ECO:0000256" key="8">
    <source>
        <dbReference type="ARBA" id="ARBA00023136"/>
    </source>
</evidence>
<dbReference type="EMBL" id="SNRW01030004">
    <property type="protein sequence ID" value="KAA6358345.1"/>
    <property type="molecule type" value="Genomic_DNA"/>
</dbReference>
<keyword evidence="7 9" id="KW-1133">Transmembrane helix</keyword>
<accession>A0A5J4TLE0</accession>
<dbReference type="PANTHER" id="PTHR24223">
    <property type="entry name" value="ATP-BINDING CASSETTE SUB-FAMILY C"/>
    <property type="match status" value="1"/>
</dbReference>
<evidence type="ECO:0000313" key="11">
    <source>
        <dbReference type="EMBL" id="KAA6358345.1"/>
    </source>
</evidence>
<name>A0A5J4TLE0_9EUKA</name>
<dbReference type="InterPro" id="IPR036640">
    <property type="entry name" value="ABC1_TM_sf"/>
</dbReference>
<dbReference type="Gene3D" id="1.20.1560.10">
    <property type="entry name" value="ABC transporter type 1, transmembrane domain"/>
    <property type="match status" value="1"/>
</dbReference>